<keyword evidence="3" id="KW-1003">Cell membrane</keyword>
<dbReference type="NCBIfam" id="TIGR03920">
    <property type="entry name" value="T7SS_EccD"/>
    <property type="match status" value="1"/>
</dbReference>
<evidence type="ECO:0000256" key="5">
    <source>
        <dbReference type="ARBA" id="ARBA00022989"/>
    </source>
</evidence>
<name>A0A841FNZ1_9ACTN</name>
<gene>
    <name evidence="9" type="ORF">HNR73_004454</name>
</gene>
<evidence type="ECO:0000259" key="8">
    <source>
        <dbReference type="Pfam" id="PF19053"/>
    </source>
</evidence>
<feature type="transmembrane region" description="Helical" evidence="7">
    <location>
        <begin position="203"/>
        <end position="226"/>
    </location>
</feature>
<dbReference type="Pfam" id="PF19053">
    <property type="entry name" value="EccD"/>
    <property type="match status" value="1"/>
</dbReference>
<feature type="transmembrane region" description="Helical" evidence="7">
    <location>
        <begin position="116"/>
        <end position="134"/>
    </location>
</feature>
<protein>
    <submittedName>
        <fullName evidence="9">Type VII secretion integral membrane protein EccD</fullName>
    </submittedName>
</protein>
<keyword evidence="6 7" id="KW-0472">Membrane</keyword>
<comment type="similarity">
    <text evidence="2">Belongs to the EccD/Snm4 family.</text>
</comment>
<accession>A0A841FNZ1</accession>
<dbReference type="Gene3D" id="3.10.20.90">
    <property type="entry name" value="Phosphatidylinositol 3-kinase Catalytic Subunit, Chain A, domain 1"/>
    <property type="match status" value="1"/>
</dbReference>
<comment type="caution">
    <text evidence="9">The sequence shown here is derived from an EMBL/GenBank/DDBJ whole genome shotgun (WGS) entry which is preliminary data.</text>
</comment>
<comment type="subcellular location">
    <subcellularLocation>
        <location evidence="1">Cell membrane</location>
        <topology evidence="1">Multi-pass membrane protein</topology>
    </subcellularLocation>
</comment>
<evidence type="ECO:0000256" key="6">
    <source>
        <dbReference type="ARBA" id="ARBA00023136"/>
    </source>
</evidence>
<dbReference type="Proteomes" id="UP000548476">
    <property type="component" value="Unassembled WGS sequence"/>
</dbReference>
<keyword evidence="5 7" id="KW-1133">Transmembrane helix</keyword>
<dbReference type="RefSeq" id="WP_184789417.1">
    <property type="nucleotide sequence ID" value="NZ_BONT01000030.1"/>
</dbReference>
<sequence length="446" mass="45802">MPGQYSAVTVVGPQSTRDIALPTNVPLAELLPQLLRPGLLRTEPTEVNPAGWTLTTVEGYRIAPGRTLAEAEVGDGEVLHLHDATDQIIPTPVEDIRDAIEDHVDGGGRAWQAGTGRVYATALAALVVGAAAFLGGSATAVILTGVLICLLSVVVTWWSAAENHSLARLAIIGGALWAWRVAHLATAGVVGDGMAGEATRHTYGASAALLVTVLCLIGTPLALPYVTALGGVTLLGSIGAAALAMGAPLAPTAAGVLLAALFTLGIMPRVSMTTGGLFGMDRRIQAGESATTEDLRLRLERIDAMLCGGLIALSFSVALTSIVLTIDGGVFEGWLAVGSAVALLTRSRVFDQIRHVAPLRIAGTAAVGFAAWIWLNQVTAMSPWLPAVAVLVALGYAGTTTIPRSTVGSARTRRIVGVAEIVLVSALVAIAGKVVGIYDMVAAMSN</sequence>
<dbReference type="EMBL" id="JACHGT010000009">
    <property type="protein sequence ID" value="MBB6036583.1"/>
    <property type="molecule type" value="Genomic_DNA"/>
</dbReference>
<dbReference type="Pfam" id="PF08817">
    <property type="entry name" value="YukD"/>
    <property type="match status" value="1"/>
</dbReference>
<evidence type="ECO:0000256" key="4">
    <source>
        <dbReference type="ARBA" id="ARBA00022692"/>
    </source>
</evidence>
<feature type="transmembrane region" description="Helical" evidence="7">
    <location>
        <begin position="304"/>
        <end position="323"/>
    </location>
</feature>
<keyword evidence="10" id="KW-1185">Reference proteome</keyword>
<evidence type="ECO:0000313" key="9">
    <source>
        <dbReference type="EMBL" id="MBB6036583.1"/>
    </source>
</evidence>
<feature type="domain" description="EccD-like transmembrane" evidence="8">
    <location>
        <begin position="120"/>
        <end position="443"/>
    </location>
</feature>
<feature type="transmembrane region" description="Helical" evidence="7">
    <location>
        <begin position="141"/>
        <end position="160"/>
    </location>
</feature>
<feature type="transmembrane region" description="Helical" evidence="7">
    <location>
        <begin position="381"/>
        <end position="403"/>
    </location>
</feature>
<dbReference type="GO" id="GO:0005886">
    <property type="term" value="C:plasma membrane"/>
    <property type="evidence" value="ECO:0007669"/>
    <property type="project" value="UniProtKB-SubCell"/>
</dbReference>
<evidence type="ECO:0000256" key="7">
    <source>
        <dbReference type="SAM" id="Phobius"/>
    </source>
</evidence>
<evidence type="ECO:0000256" key="3">
    <source>
        <dbReference type="ARBA" id="ARBA00022475"/>
    </source>
</evidence>
<proteinExistence type="inferred from homology"/>
<feature type="transmembrane region" description="Helical" evidence="7">
    <location>
        <begin position="357"/>
        <end position="375"/>
    </location>
</feature>
<evidence type="ECO:0000256" key="1">
    <source>
        <dbReference type="ARBA" id="ARBA00004651"/>
    </source>
</evidence>
<dbReference type="InterPro" id="IPR024962">
    <property type="entry name" value="YukD-like"/>
</dbReference>
<feature type="transmembrane region" description="Helical" evidence="7">
    <location>
        <begin position="415"/>
        <end position="438"/>
    </location>
</feature>
<dbReference type="InterPro" id="IPR006707">
    <property type="entry name" value="T7SS_EccD"/>
</dbReference>
<dbReference type="InterPro" id="IPR044049">
    <property type="entry name" value="EccD_transm"/>
</dbReference>
<keyword evidence="4 7" id="KW-0812">Transmembrane</keyword>
<evidence type="ECO:0000313" key="10">
    <source>
        <dbReference type="Proteomes" id="UP000548476"/>
    </source>
</evidence>
<evidence type="ECO:0000256" key="2">
    <source>
        <dbReference type="ARBA" id="ARBA00006162"/>
    </source>
</evidence>
<feature type="transmembrane region" description="Helical" evidence="7">
    <location>
        <begin position="329"/>
        <end position="345"/>
    </location>
</feature>
<dbReference type="AlphaFoldDB" id="A0A841FNZ1"/>
<reference evidence="9 10" key="1">
    <citation type="submission" date="2020-08" db="EMBL/GenBank/DDBJ databases">
        <title>Genomic Encyclopedia of Type Strains, Phase IV (KMG-IV): sequencing the most valuable type-strain genomes for metagenomic binning, comparative biology and taxonomic classification.</title>
        <authorList>
            <person name="Goeker M."/>
        </authorList>
    </citation>
    <scope>NUCLEOTIDE SEQUENCE [LARGE SCALE GENOMIC DNA]</scope>
    <source>
        <strain evidence="9 10">YIM 65646</strain>
    </source>
</reference>
<feature type="transmembrane region" description="Helical" evidence="7">
    <location>
        <begin position="238"/>
        <end position="262"/>
    </location>
</feature>
<organism evidence="9 10">
    <name type="scientific">Phytomonospora endophytica</name>
    <dbReference type="NCBI Taxonomy" id="714109"/>
    <lineage>
        <taxon>Bacteria</taxon>
        <taxon>Bacillati</taxon>
        <taxon>Actinomycetota</taxon>
        <taxon>Actinomycetes</taxon>
        <taxon>Micromonosporales</taxon>
        <taxon>Micromonosporaceae</taxon>
        <taxon>Phytomonospora</taxon>
    </lineage>
</organism>